<dbReference type="InterPro" id="IPR021328">
    <property type="entry name" value="CotB-like"/>
</dbReference>
<sequence>MISNKKYVVLSLELHLFFARIMKEHSLFLEAGFTPKDSKLAKEADCYKRRFEEVLLEAVKLSDGIIREEVLESGEFFTDYTLSTERKTEHFTGIKINEKITMMELKLHCEEHKYIKSETVKDVKQLNKRARRLVEGLIDLKMRILDCVLCCEIFTMNYPLLIEHIIREAKLYRDYIVNLENNENVEEIDNRDIKETQLFWDRIMMEHALFIRGLLDPAENNLIDTSDKIAKEYDMIIKKARRMTDETMSDVTMETLNETIKIKDFKQAGTKGIDECKIRSIILPLLGDHVLREANHYIRILEKYKGKMEEC</sequence>
<dbReference type="RefSeq" id="WP_221861267.1">
    <property type="nucleotide sequence ID" value="NZ_JAIKTU010000008.1"/>
</dbReference>
<dbReference type="Pfam" id="PF11155">
    <property type="entry name" value="DUF2935"/>
    <property type="match status" value="2"/>
</dbReference>
<evidence type="ECO:0000313" key="2">
    <source>
        <dbReference type="Proteomes" id="UP001299068"/>
    </source>
</evidence>
<dbReference type="Proteomes" id="UP001299068">
    <property type="component" value="Unassembled WGS sequence"/>
</dbReference>
<protein>
    <submittedName>
        <fullName evidence="1">DUF2935 domain-containing protein</fullName>
    </submittedName>
</protein>
<organism evidence="1 2">
    <name type="scientific">Clostridium sardiniense</name>
    <name type="common">Clostridium absonum</name>
    <dbReference type="NCBI Taxonomy" id="29369"/>
    <lineage>
        <taxon>Bacteria</taxon>
        <taxon>Bacillati</taxon>
        <taxon>Bacillota</taxon>
        <taxon>Clostridia</taxon>
        <taxon>Eubacteriales</taxon>
        <taxon>Clostridiaceae</taxon>
        <taxon>Clostridium</taxon>
    </lineage>
</organism>
<gene>
    <name evidence="1" type="ORF">K5V21_10815</name>
</gene>
<dbReference type="Gene3D" id="1.20.1260.120">
    <property type="entry name" value="Protein of unknown function DUF2935"/>
    <property type="match status" value="1"/>
</dbReference>
<accession>A0ABS7KYQ3</accession>
<name>A0ABS7KYQ3_CLOSR</name>
<dbReference type="EMBL" id="JAIKTU010000008">
    <property type="protein sequence ID" value="MBY0755938.1"/>
    <property type="molecule type" value="Genomic_DNA"/>
</dbReference>
<keyword evidence="2" id="KW-1185">Reference proteome</keyword>
<reference evidence="1 2" key="1">
    <citation type="journal article" date="2021" name="Cell Host Microbe">
        <title>in vivo commensal control of Clostridioides difficile virulence.</title>
        <authorList>
            <person name="Girinathan B.P."/>
            <person name="Dibenedetto N."/>
            <person name="Worley J.N."/>
            <person name="Peltier J."/>
            <person name="Arrieta-Ortiz M.L."/>
            <person name="Rupa Christinal Immanuel S."/>
            <person name="Lavin R."/>
            <person name="Delaney M.L."/>
            <person name="Cummins C."/>
            <person name="Hoffmann M."/>
            <person name="Luo Y."/>
            <person name="Gonzalez-Escalona N."/>
            <person name="Allard M."/>
            <person name="Onderdonk A.B."/>
            <person name="Gerber G.K."/>
            <person name="Sonenshein A.L."/>
            <person name="Baliga N."/>
            <person name="Dupuy B."/>
            <person name="Bry L."/>
        </authorList>
    </citation>
    <scope>NUCLEOTIDE SEQUENCE [LARGE SCALE GENOMIC DNA]</scope>
    <source>
        <strain evidence="1 2">DSM 599</strain>
    </source>
</reference>
<proteinExistence type="predicted"/>
<evidence type="ECO:0000313" key="1">
    <source>
        <dbReference type="EMBL" id="MBY0755938.1"/>
    </source>
</evidence>
<comment type="caution">
    <text evidence="1">The sequence shown here is derived from an EMBL/GenBank/DDBJ whole genome shotgun (WGS) entry which is preliminary data.</text>
</comment>
<dbReference type="SUPFAM" id="SSF158430">
    <property type="entry name" value="Bacillus cereus metalloprotein-like"/>
    <property type="match status" value="2"/>
</dbReference>